<dbReference type="Proteomes" id="UP000316621">
    <property type="component" value="Chromosome 1"/>
</dbReference>
<gene>
    <name evidence="1" type="ORF">C5167_037404</name>
</gene>
<sequence length="167" mass="19056">MILKIKVVIQRNMTNNYEDVAVGDIFLGPVFSDYESDSIEHASDTDELLQASRWIQNFSELVETHAKELEQNSEDASQDILCRNAHCQLSLLEKGHDERSDFGPRAKLLDELSNIGSQLTPPHQLEDIKLKDYCAVVFSSKAFEVQQMSHYGLKTGNFIHYAQFTLY</sequence>
<dbReference type="AlphaFoldDB" id="A0A4Y7I6A9"/>
<evidence type="ECO:0000313" key="2">
    <source>
        <dbReference type="Proteomes" id="UP000316621"/>
    </source>
</evidence>
<name>A0A4Y7I6A9_PAPSO</name>
<protein>
    <submittedName>
        <fullName evidence="1">Uncharacterized protein</fullName>
    </submittedName>
</protein>
<keyword evidence="2" id="KW-1185">Reference proteome</keyword>
<evidence type="ECO:0000313" key="1">
    <source>
        <dbReference type="EMBL" id="RZC44473.1"/>
    </source>
</evidence>
<accession>A0A4Y7I6A9</accession>
<reference evidence="1 2" key="1">
    <citation type="journal article" date="2018" name="Science">
        <title>The opium poppy genome and morphinan production.</title>
        <authorList>
            <person name="Guo L."/>
            <person name="Winzer T."/>
            <person name="Yang X."/>
            <person name="Li Y."/>
            <person name="Ning Z."/>
            <person name="He Z."/>
            <person name="Teodor R."/>
            <person name="Lu Y."/>
            <person name="Bowser T.A."/>
            <person name="Graham I.A."/>
            <person name="Ye K."/>
        </authorList>
    </citation>
    <scope>NUCLEOTIDE SEQUENCE [LARGE SCALE GENOMIC DNA]</scope>
    <source>
        <strain evidence="2">cv. HN1</strain>
        <tissue evidence="1">Leaves</tissue>
    </source>
</reference>
<proteinExistence type="predicted"/>
<dbReference type="STRING" id="3469.A0A4Y7I6A9"/>
<dbReference type="Gramene" id="RZC44473">
    <property type="protein sequence ID" value="RZC44473"/>
    <property type="gene ID" value="C5167_037404"/>
</dbReference>
<dbReference type="EMBL" id="CM010715">
    <property type="protein sequence ID" value="RZC44473.1"/>
    <property type="molecule type" value="Genomic_DNA"/>
</dbReference>
<organism evidence="1 2">
    <name type="scientific">Papaver somniferum</name>
    <name type="common">Opium poppy</name>
    <dbReference type="NCBI Taxonomy" id="3469"/>
    <lineage>
        <taxon>Eukaryota</taxon>
        <taxon>Viridiplantae</taxon>
        <taxon>Streptophyta</taxon>
        <taxon>Embryophyta</taxon>
        <taxon>Tracheophyta</taxon>
        <taxon>Spermatophyta</taxon>
        <taxon>Magnoliopsida</taxon>
        <taxon>Ranunculales</taxon>
        <taxon>Papaveraceae</taxon>
        <taxon>Papaveroideae</taxon>
        <taxon>Papaver</taxon>
    </lineage>
</organism>